<dbReference type="SUPFAM" id="SSF51126">
    <property type="entry name" value="Pectin lyase-like"/>
    <property type="match status" value="1"/>
</dbReference>
<dbReference type="InterPro" id="IPR011050">
    <property type="entry name" value="Pectin_lyase_fold/virulence"/>
</dbReference>
<dbReference type="InterPro" id="IPR039448">
    <property type="entry name" value="Beta_helix"/>
</dbReference>
<dbReference type="Proteomes" id="UP001431221">
    <property type="component" value="Unassembled WGS sequence"/>
</dbReference>
<dbReference type="Gene3D" id="2.160.20.10">
    <property type="entry name" value="Single-stranded right-handed beta-helix, Pectin lyase-like"/>
    <property type="match status" value="1"/>
</dbReference>
<protein>
    <submittedName>
        <fullName evidence="5">Right-handed parallel beta-helix repeat-containing protein</fullName>
    </submittedName>
</protein>
<evidence type="ECO:0000256" key="3">
    <source>
        <dbReference type="ARBA" id="ARBA00022786"/>
    </source>
</evidence>
<name>A0ABT0GXK1_9HYPH</name>
<organism evidence="5 6">
    <name type="scientific">Roseibium sediminicola</name>
    <dbReference type="NCBI Taxonomy" id="2933272"/>
    <lineage>
        <taxon>Bacteria</taxon>
        <taxon>Pseudomonadati</taxon>
        <taxon>Pseudomonadota</taxon>
        <taxon>Alphaproteobacteria</taxon>
        <taxon>Hyphomicrobiales</taxon>
        <taxon>Stappiaceae</taxon>
        <taxon>Roseibium</taxon>
    </lineage>
</organism>
<keyword evidence="2" id="KW-0677">Repeat</keyword>
<comment type="pathway">
    <text evidence="1">Protein modification; protein ubiquitination.</text>
</comment>
<sequence length="532" mass="56603">MSVWPDRVFLVMVLAGMFALPLAAARAATDLAELQVLDRSVSRLADALQDDRPVEHAALRGLGLALFELEPRSGETPAISDSGPNSSDFNAANPAMDNELSFVPIDLVLSQLSLQTGSNHHIELKAAQTSPGAPVLVLRTGHWTLDILSRQLEELGKAGVLSRAGQVYRASLPIVIWHQAELAVSDGQTLILDGQSGAFLVNSGLFTLEQSVLKGAGGNAEVEDYRPFVLTALGGRTHVAHSTLSDLGFGDRPHLRGLSFVSSDFFPRKSRVLIRDNRIERVFSVELSDMEGGLIENNLVLGARGSGIRIQRSRNTVIRANTVASSEAHGIVLAAGASKALVADNLLVGNARAGVFSGGGVVSSQVAGNVVVGNDKSGIFLRGTGCVDIRNNLVAHNGLWGIAAKRSFSVSVKDNLLARNTGPGLVIGESVASRDRHRISGNRFFANRSGFSADAFVTIEMSGNDFSGQRPILFSGELKAHTARYLRWSEVEREGDLASVFLARSAHPTAPADREPGELAVFSVTELANCKP</sequence>
<accession>A0ABT0GXK1</accession>
<dbReference type="NCBIfam" id="TIGR03804">
    <property type="entry name" value="para_beta_helix"/>
    <property type="match status" value="1"/>
</dbReference>
<dbReference type="InterPro" id="IPR012334">
    <property type="entry name" value="Pectin_lyas_fold"/>
</dbReference>
<gene>
    <name evidence="5" type="ORF">M0H32_18490</name>
</gene>
<dbReference type="InterPro" id="IPR051550">
    <property type="entry name" value="SCF-Subunits/Alg-Epimerases"/>
</dbReference>
<evidence type="ECO:0000313" key="5">
    <source>
        <dbReference type="EMBL" id="MCK7614163.1"/>
    </source>
</evidence>
<feature type="domain" description="Right handed beta helix" evidence="4">
    <location>
        <begin position="269"/>
        <end position="369"/>
    </location>
</feature>
<dbReference type="InterPro" id="IPR006626">
    <property type="entry name" value="PbH1"/>
</dbReference>
<dbReference type="SMART" id="SM00710">
    <property type="entry name" value="PbH1"/>
    <property type="match status" value="6"/>
</dbReference>
<dbReference type="EMBL" id="JALNMJ010000013">
    <property type="protein sequence ID" value="MCK7614163.1"/>
    <property type="molecule type" value="Genomic_DNA"/>
</dbReference>
<dbReference type="RefSeq" id="WP_248156588.1">
    <property type="nucleotide sequence ID" value="NZ_JALNMJ010000013.1"/>
</dbReference>
<keyword evidence="3" id="KW-0833">Ubl conjugation pathway</keyword>
<proteinExistence type="predicted"/>
<evidence type="ECO:0000259" key="4">
    <source>
        <dbReference type="Pfam" id="PF13229"/>
    </source>
</evidence>
<keyword evidence="6" id="KW-1185">Reference proteome</keyword>
<dbReference type="Pfam" id="PF13229">
    <property type="entry name" value="Beta_helix"/>
    <property type="match status" value="1"/>
</dbReference>
<comment type="caution">
    <text evidence="5">The sequence shown here is derived from an EMBL/GenBank/DDBJ whole genome shotgun (WGS) entry which is preliminary data.</text>
</comment>
<dbReference type="PANTHER" id="PTHR22990">
    <property type="entry name" value="F-BOX ONLY PROTEIN"/>
    <property type="match status" value="1"/>
</dbReference>
<dbReference type="InterPro" id="IPR022441">
    <property type="entry name" value="Para_beta_helix_rpt-2"/>
</dbReference>
<dbReference type="PANTHER" id="PTHR22990:SF15">
    <property type="entry name" value="F-BOX ONLY PROTEIN 10"/>
    <property type="match status" value="1"/>
</dbReference>
<evidence type="ECO:0000313" key="6">
    <source>
        <dbReference type="Proteomes" id="UP001431221"/>
    </source>
</evidence>
<evidence type="ECO:0000256" key="1">
    <source>
        <dbReference type="ARBA" id="ARBA00004906"/>
    </source>
</evidence>
<evidence type="ECO:0000256" key="2">
    <source>
        <dbReference type="ARBA" id="ARBA00022737"/>
    </source>
</evidence>
<reference evidence="5" key="1">
    <citation type="submission" date="2022-04" db="EMBL/GenBank/DDBJ databases">
        <title>Roseibium sp. CAU 1639 isolated from mud.</title>
        <authorList>
            <person name="Kim W."/>
        </authorList>
    </citation>
    <scope>NUCLEOTIDE SEQUENCE</scope>
    <source>
        <strain evidence="5">CAU 1639</strain>
    </source>
</reference>